<keyword evidence="5" id="KW-1185">Reference proteome</keyword>
<feature type="region of interest" description="Disordered" evidence="2">
    <location>
        <begin position="1"/>
        <end position="36"/>
    </location>
</feature>
<dbReference type="SUPFAM" id="SSF51197">
    <property type="entry name" value="Clavaminate synthase-like"/>
    <property type="match status" value="1"/>
</dbReference>
<gene>
    <name evidence="4" type="ORF">OHC33_010919</name>
</gene>
<dbReference type="EMBL" id="JAKLMC020000054">
    <property type="protein sequence ID" value="KAK5948078.1"/>
    <property type="molecule type" value="Genomic_DNA"/>
</dbReference>
<feature type="binding site" evidence="1">
    <location>
        <position position="342"/>
    </location>
    <ligand>
        <name>2-oxoglutarate</name>
        <dbReference type="ChEBI" id="CHEBI:16810"/>
    </ligand>
</feature>
<dbReference type="PANTHER" id="PTHR31573">
    <property type="entry name" value="ALPHA-KETOGLUTARATE-DEPENDENT DIOXYGENASE ALKB HOMOLOG 2"/>
    <property type="match status" value="1"/>
</dbReference>
<dbReference type="PROSITE" id="PS51471">
    <property type="entry name" value="FE2OG_OXY"/>
    <property type="match status" value="1"/>
</dbReference>
<feature type="region of interest" description="Disordered" evidence="2">
    <location>
        <begin position="263"/>
        <end position="292"/>
    </location>
</feature>
<feature type="binding site" evidence="1">
    <location>
        <position position="228"/>
    </location>
    <ligand>
        <name>2-oxoglutarate</name>
        <dbReference type="ChEBI" id="CHEBI:16810"/>
    </ligand>
</feature>
<feature type="binding site" evidence="1">
    <location>
        <position position="336"/>
    </location>
    <ligand>
        <name>2-oxoglutarate</name>
        <dbReference type="ChEBI" id="CHEBI:16810"/>
    </ligand>
</feature>
<feature type="binding site" evidence="1">
    <location>
        <position position="238"/>
    </location>
    <ligand>
        <name>2-oxoglutarate</name>
        <dbReference type="ChEBI" id="CHEBI:16810"/>
    </ligand>
</feature>
<feature type="binding site" evidence="1">
    <location>
        <position position="320"/>
    </location>
    <ligand>
        <name>2-oxoglutarate</name>
        <dbReference type="ChEBI" id="CHEBI:16810"/>
    </ligand>
</feature>
<evidence type="ECO:0000259" key="3">
    <source>
        <dbReference type="PROSITE" id="PS51471"/>
    </source>
</evidence>
<dbReference type="InterPro" id="IPR032852">
    <property type="entry name" value="ALKBH2"/>
</dbReference>
<dbReference type="PANTHER" id="PTHR31573:SF1">
    <property type="entry name" value="DNA OXIDATIVE DEMETHYLASE ALKBH2"/>
    <property type="match status" value="1"/>
</dbReference>
<dbReference type="Pfam" id="PF13532">
    <property type="entry name" value="2OG-FeII_Oxy_2"/>
    <property type="match status" value="1"/>
</dbReference>
<dbReference type="Proteomes" id="UP001316803">
    <property type="component" value="Unassembled WGS sequence"/>
</dbReference>
<organism evidence="4 5">
    <name type="scientific">Knufia fluminis</name>
    <dbReference type="NCBI Taxonomy" id="191047"/>
    <lineage>
        <taxon>Eukaryota</taxon>
        <taxon>Fungi</taxon>
        <taxon>Dikarya</taxon>
        <taxon>Ascomycota</taxon>
        <taxon>Pezizomycotina</taxon>
        <taxon>Eurotiomycetes</taxon>
        <taxon>Chaetothyriomycetidae</taxon>
        <taxon>Chaetothyriales</taxon>
        <taxon>Trichomeriaceae</taxon>
        <taxon>Knufia</taxon>
    </lineage>
</organism>
<protein>
    <recommendedName>
        <fullName evidence="3">Fe2OG dioxygenase domain-containing protein</fullName>
    </recommendedName>
</protein>
<accession>A0AAN8E8K1</accession>
<dbReference type="InterPro" id="IPR027450">
    <property type="entry name" value="AlkB-like"/>
</dbReference>
<dbReference type="GO" id="GO:0035516">
    <property type="term" value="F:broad specificity oxidative DNA demethylase activity"/>
    <property type="evidence" value="ECO:0007669"/>
    <property type="project" value="TreeGrafter"/>
</dbReference>
<dbReference type="GO" id="GO:0008198">
    <property type="term" value="F:ferrous iron binding"/>
    <property type="evidence" value="ECO:0007669"/>
    <property type="project" value="TreeGrafter"/>
</dbReference>
<evidence type="ECO:0000256" key="1">
    <source>
        <dbReference type="PIRSR" id="PIRSR632852-1"/>
    </source>
</evidence>
<name>A0AAN8E8K1_9EURO</name>
<comment type="caution">
    <text evidence="4">The sequence shown here is derived from an EMBL/GenBank/DDBJ whole genome shotgun (WGS) entry which is preliminary data.</text>
</comment>
<feature type="domain" description="Fe2OG dioxygenase" evidence="3">
    <location>
        <begin position="219"/>
        <end position="345"/>
    </location>
</feature>
<dbReference type="AlphaFoldDB" id="A0AAN8E8K1"/>
<dbReference type="Gene3D" id="2.60.120.590">
    <property type="entry name" value="Alpha-ketoglutarate-dependent dioxygenase AlkB-like"/>
    <property type="match status" value="1"/>
</dbReference>
<feature type="binding site" evidence="1">
    <location>
        <position position="226"/>
    </location>
    <ligand>
        <name>2-oxoglutarate</name>
        <dbReference type="ChEBI" id="CHEBI:16810"/>
    </ligand>
</feature>
<evidence type="ECO:0000313" key="5">
    <source>
        <dbReference type="Proteomes" id="UP001316803"/>
    </source>
</evidence>
<dbReference type="GO" id="GO:0006307">
    <property type="term" value="P:DNA alkylation repair"/>
    <property type="evidence" value="ECO:0007669"/>
    <property type="project" value="TreeGrafter"/>
</dbReference>
<evidence type="ECO:0000313" key="4">
    <source>
        <dbReference type="EMBL" id="KAK5948078.1"/>
    </source>
</evidence>
<feature type="binding site" evidence="1">
    <location>
        <position position="340"/>
    </location>
    <ligand>
        <name>2-oxoglutarate</name>
        <dbReference type="ChEBI" id="CHEBI:16810"/>
    </ligand>
</feature>
<feature type="binding site" evidence="1">
    <location>
        <position position="241"/>
    </location>
    <ligand>
        <name>substrate</name>
    </ligand>
</feature>
<sequence>MSKRTIHSFFSPPAKRPKASLETLSRRVSPPPVDKEPFSERIIVEAEDTPSDVPAKSTSHQTYPFPIADLPSSISEKIEELLLIASGNAINSQPHLDLLYFEPLIPQPTAYQLFRFLRSSLPFYRVKYTITRYGKSVDINTPRFTTVYGLDETSQFVSTSTTTENNPNVNQLTTRIAETSNPAKDVAPGKYKSCACPPRPIPPCLAMLKNLTEALTSDTYNFVLVNYYSTGQDSISYHSDDERFLGNNPSIASFSLGARRDFLLKHKPPGSGPGNGNKGQSKTEAGSAEKVYPGTTQIKLPLGSGDMILMRGETQRNWLHSIPKRSGKNNEADKGRINITMRKAMVPGGTENYYQYNVGTGPVYRWDEKRAEMRLWEEMKLERG</sequence>
<dbReference type="GO" id="GO:0051747">
    <property type="term" value="F:cytosine C-5 DNA demethylase activity"/>
    <property type="evidence" value="ECO:0007669"/>
    <property type="project" value="TreeGrafter"/>
</dbReference>
<evidence type="ECO:0000256" key="2">
    <source>
        <dbReference type="SAM" id="MobiDB-lite"/>
    </source>
</evidence>
<dbReference type="InterPro" id="IPR005123">
    <property type="entry name" value="Oxoglu/Fe-dep_dioxygenase_dom"/>
</dbReference>
<reference evidence="4 5" key="1">
    <citation type="submission" date="2022-12" db="EMBL/GenBank/DDBJ databases">
        <title>Genomic features and morphological characterization of a novel Knufia sp. strain isolated from spacecraft assembly facility.</title>
        <authorList>
            <person name="Teixeira M."/>
            <person name="Chander A.M."/>
            <person name="Stajich J.E."/>
            <person name="Venkateswaran K."/>
        </authorList>
    </citation>
    <scope>NUCLEOTIDE SEQUENCE [LARGE SCALE GENOMIC DNA]</scope>
    <source>
        <strain evidence="4 5">FJI-L2-BK-P2</strain>
    </source>
</reference>
<dbReference type="InterPro" id="IPR037151">
    <property type="entry name" value="AlkB-like_sf"/>
</dbReference>
<proteinExistence type="predicted"/>